<evidence type="ECO:0000313" key="2">
    <source>
        <dbReference type="EMBL" id="MBP0615649.1"/>
    </source>
</evidence>
<dbReference type="InterPro" id="IPR035220">
    <property type="entry name" value="DUF5330"/>
</dbReference>
<feature type="compositionally biased region" description="Polar residues" evidence="1">
    <location>
        <begin position="149"/>
        <end position="160"/>
    </location>
</feature>
<feature type="region of interest" description="Disordered" evidence="1">
    <location>
        <begin position="92"/>
        <end position="197"/>
    </location>
</feature>
<dbReference type="RefSeq" id="WP_209594056.1">
    <property type="nucleotide sequence ID" value="NZ_JAGJCF010000004.1"/>
</dbReference>
<protein>
    <submittedName>
        <fullName evidence="2">DUF5330 domain-containing protein</fullName>
    </submittedName>
</protein>
<keyword evidence="3" id="KW-1185">Reference proteome</keyword>
<reference evidence="2 3" key="1">
    <citation type="submission" date="2021-04" db="EMBL/GenBank/DDBJ databases">
        <title>Whole genome sequence of Jiella sp. KSK16Y-1.</title>
        <authorList>
            <person name="Tuo L."/>
        </authorList>
    </citation>
    <scope>NUCLEOTIDE SEQUENCE [LARGE SCALE GENOMIC DNA]</scope>
    <source>
        <strain evidence="2 3">KSK16Y-1</strain>
    </source>
</reference>
<proteinExistence type="predicted"/>
<dbReference type="EMBL" id="JAGJCF010000004">
    <property type="protein sequence ID" value="MBP0615649.1"/>
    <property type="molecule type" value="Genomic_DNA"/>
</dbReference>
<evidence type="ECO:0000313" key="3">
    <source>
        <dbReference type="Proteomes" id="UP000678276"/>
    </source>
</evidence>
<gene>
    <name evidence="2" type="ORF">J6595_08660</name>
</gene>
<evidence type="ECO:0000256" key="1">
    <source>
        <dbReference type="SAM" id="MobiDB-lite"/>
    </source>
</evidence>
<name>A0ABS4BHW7_9HYPH</name>
<organism evidence="2 3">
    <name type="scientific">Jiella mangrovi</name>
    <dbReference type="NCBI Taxonomy" id="2821407"/>
    <lineage>
        <taxon>Bacteria</taxon>
        <taxon>Pseudomonadati</taxon>
        <taxon>Pseudomonadota</taxon>
        <taxon>Alphaproteobacteria</taxon>
        <taxon>Hyphomicrobiales</taxon>
        <taxon>Aurantimonadaceae</taxon>
        <taxon>Jiella</taxon>
    </lineage>
</organism>
<dbReference type="Proteomes" id="UP000678276">
    <property type="component" value="Unassembled WGS sequence"/>
</dbReference>
<comment type="caution">
    <text evidence="2">The sequence shown here is derived from an EMBL/GenBank/DDBJ whole genome shotgun (WGS) entry which is preliminary data.</text>
</comment>
<dbReference type="Pfam" id="PF17264">
    <property type="entry name" value="DUF5330"/>
    <property type="match status" value="1"/>
</dbReference>
<accession>A0ABS4BHW7</accession>
<feature type="compositionally biased region" description="Basic and acidic residues" evidence="1">
    <location>
        <begin position="92"/>
        <end position="102"/>
    </location>
</feature>
<sequence length="197" mass="20509">MIRFVIKVAFFLGLIAMIVPGGEPRDGEPTINMFAVLYGAQAALSDLSGICDRTPAACAAGADVARFAGERVGDGLAIAYGFIDDAVARRQRSEPAKEEAEPSRSNVAASAVKHTAPSPRTDKITTAAIPATGLSPAPVPQDRAEGTRGTETASQTSTPPLSDHLPAARSRPLPPRTTPSDHHLATRVPLPVSAPRT</sequence>